<reference evidence="8" key="1">
    <citation type="submission" date="2018-05" db="EMBL/GenBank/DDBJ databases">
        <title>Draft genome of Mucuna pruriens seed.</title>
        <authorList>
            <person name="Nnadi N.E."/>
            <person name="Vos R."/>
            <person name="Hasami M.H."/>
            <person name="Devisetty U.K."/>
            <person name="Aguiy J.C."/>
        </authorList>
    </citation>
    <scope>NUCLEOTIDE SEQUENCE [LARGE SCALE GENOMIC DNA]</scope>
    <source>
        <strain evidence="8">JCA_2017</strain>
    </source>
</reference>
<keyword evidence="2" id="KW-0217">Developmental protein</keyword>
<dbReference type="GO" id="GO:0008285">
    <property type="term" value="P:negative regulation of cell population proliferation"/>
    <property type="evidence" value="ECO:0007669"/>
    <property type="project" value="InterPro"/>
</dbReference>
<protein>
    <submittedName>
        <fullName evidence="8">Uncharacterized protein</fullName>
    </submittedName>
</protein>
<evidence type="ECO:0000256" key="5">
    <source>
        <dbReference type="ARBA" id="ARBA00022989"/>
    </source>
</evidence>
<keyword evidence="6" id="KW-0472">Membrane</keyword>
<organism evidence="8 9">
    <name type="scientific">Mucuna pruriens</name>
    <name type="common">Velvet bean</name>
    <name type="synonym">Dolichos pruriens</name>
    <dbReference type="NCBI Taxonomy" id="157652"/>
    <lineage>
        <taxon>Eukaryota</taxon>
        <taxon>Viridiplantae</taxon>
        <taxon>Streptophyta</taxon>
        <taxon>Embryophyta</taxon>
        <taxon>Tracheophyta</taxon>
        <taxon>Spermatophyta</taxon>
        <taxon>Magnoliopsida</taxon>
        <taxon>eudicotyledons</taxon>
        <taxon>Gunneridae</taxon>
        <taxon>Pentapetalae</taxon>
        <taxon>rosids</taxon>
        <taxon>fabids</taxon>
        <taxon>Fabales</taxon>
        <taxon>Fabaceae</taxon>
        <taxon>Papilionoideae</taxon>
        <taxon>50 kb inversion clade</taxon>
        <taxon>NPAAA clade</taxon>
        <taxon>indigoferoid/millettioid clade</taxon>
        <taxon>Phaseoleae</taxon>
        <taxon>Mucuna</taxon>
    </lineage>
</organism>
<evidence type="ECO:0000256" key="6">
    <source>
        <dbReference type="ARBA" id="ARBA00023136"/>
    </source>
</evidence>
<evidence type="ECO:0000256" key="4">
    <source>
        <dbReference type="ARBA" id="ARBA00022692"/>
    </source>
</evidence>
<accession>A0A371FXK9</accession>
<dbReference type="GO" id="GO:0048367">
    <property type="term" value="P:shoot system development"/>
    <property type="evidence" value="ECO:0007669"/>
    <property type="project" value="UniProtKB-ARBA"/>
</dbReference>
<keyword evidence="3" id="KW-1003">Cell membrane</keyword>
<evidence type="ECO:0000256" key="1">
    <source>
        <dbReference type="ARBA" id="ARBA00004162"/>
    </source>
</evidence>
<proteinExistence type="inferred from homology"/>
<dbReference type="GO" id="GO:0005886">
    <property type="term" value="C:plasma membrane"/>
    <property type="evidence" value="ECO:0007669"/>
    <property type="project" value="UniProtKB-SubCell"/>
</dbReference>
<evidence type="ECO:0000313" key="8">
    <source>
        <dbReference type="EMBL" id="RDX83064.1"/>
    </source>
</evidence>
<evidence type="ECO:0000256" key="7">
    <source>
        <dbReference type="ARBA" id="ARBA00024340"/>
    </source>
</evidence>
<dbReference type="OrthoDB" id="1020556at2759"/>
<sequence length="159" mass="18624">MNVCMWLHGWKRVQLQHVDPITTLPPRILSSINSACIPATCSINYFNLSFKMGNMGRRFSKLRRMYRGESIQHKLKFRQKCGQSLSMRIPKSRLMQRCSRHFREQKTRFYIIWRCTVFLMRVAARLQYVVSATRFAPSSAYGVLLCLQRPSVSLINCGE</sequence>
<dbReference type="InterPro" id="IPR012552">
    <property type="entry name" value="DVL"/>
</dbReference>
<dbReference type="EMBL" id="QJKJ01007465">
    <property type="protein sequence ID" value="RDX83064.1"/>
    <property type="molecule type" value="Genomic_DNA"/>
</dbReference>
<comment type="caution">
    <text evidence="8">The sequence shown here is derived from an EMBL/GenBank/DDBJ whole genome shotgun (WGS) entry which is preliminary data.</text>
</comment>
<keyword evidence="9" id="KW-1185">Reference proteome</keyword>
<comment type="subcellular location">
    <subcellularLocation>
        <location evidence="1">Cell membrane</location>
        <topology evidence="1">Single-pass membrane protein</topology>
    </subcellularLocation>
</comment>
<dbReference type="AlphaFoldDB" id="A0A371FXK9"/>
<name>A0A371FXK9_MUCPR</name>
<feature type="non-terminal residue" evidence="8">
    <location>
        <position position="1"/>
    </location>
</feature>
<dbReference type="Pfam" id="PF08137">
    <property type="entry name" value="DVL"/>
    <property type="match status" value="1"/>
</dbReference>
<gene>
    <name evidence="8" type="ORF">CR513_36060</name>
</gene>
<comment type="similarity">
    <text evidence="7">Belongs to the DVL/RTFL small polypeptides family.</text>
</comment>
<dbReference type="Proteomes" id="UP000257109">
    <property type="component" value="Unassembled WGS sequence"/>
</dbReference>
<evidence type="ECO:0000256" key="3">
    <source>
        <dbReference type="ARBA" id="ARBA00022475"/>
    </source>
</evidence>
<evidence type="ECO:0000256" key="2">
    <source>
        <dbReference type="ARBA" id="ARBA00022473"/>
    </source>
</evidence>
<evidence type="ECO:0000313" key="9">
    <source>
        <dbReference type="Proteomes" id="UP000257109"/>
    </source>
</evidence>
<keyword evidence="4" id="KW-0812">Transmembrane</keyword>
<keyword evidence="5" id="KW-1133">Transmembrane helix</keyword>